<dbReference type="InterPro" id="IPR007848">
    <property type="entry name" value="Small_mtfrase_dom"/>
</dbReference>
<feature type="binding site" evidence="5">
    <location>
        <begin position="206"/>
        <end position="209"/>
    </location>
    <ligand>
        <name>substrate</name>
    </ligand>
</feature>
<dbReference type="InterPro" id="IPR002052">
    <property type="entry name" value="DNA_methylase_N6_adenine_CS"/>
</dbReference>
<dbReference type="Gene3D" id="1.10.8.10">
    <property type="entry name" value="DNA helicase RuvA subunit, C-terminal domain"/>
    <property type="match status" value="1"/>
</dbReference>
<evidence type="ECO:0000259" key="6">
    <source>
        <dbReference type="Pfam" id="PF05175"/>
    </source>
</evidence>
<feature type="binding site" evidence="5">
    <location>
        <position position="206"/>
    </location>
    <ligand>
        <name>S-adenosyl-L-methionine</name>
        <dbReference type="ChEBI" id="CHEBI:59789"/>
    </ligand>
</feature>
<dbReference type="RefSeq" id="WP_308732106.1">
    <property type="nucleotide sequence ID" value="NZ_JAJEQN010000032.1"/>
</dbReference>
<dbReference type="Proteomes" id="UP001198200">
    <property type="component" value="Unassembled WGS sequence"/>
</dbReference>
<comment type="similarity">
    <text evidence="5">Belongs to the protein N5-glutamine methyltransferase family. PrmC subfamily.</text>
</comment>
<dbReference type="PROSITE" id="PS00092">
    <property type="entry name" value="N6_MTASE"/>
    <property type="match status" value="1"/>
</dbReference>
<proteinExistence type="inferred from homology"/>
<feature type="domain" description="Release factor glutamine methyltransferase N-terminal" evidence="7">
    <location>
        <begin position="26"/>
        <end position="96"/>
    </location>
</feature>
<keyword evidence="3 5" id="KW-0949">S-adenosyl-L-methionine</keyword>
<dbReference type="NCBIfam" id="TIGR00536">
    <property type="entry name" value="hemK_fam"/>
    <property type="match status" value="1"/>
</dbReference>
<dbReference type="InterPro" id="IPR004556">
    <property type="entry name" value="HemK-like"/>
</dbReference>
<dbReference type="InterPro" id="IPR019874">
    <property type="entry name" value="RF_methyltr_PrmC"/>
</dbReference>
<evidence type="ECO:0000256" key="5">
    <source>
        <dbReference type="HAMAP-Rule" id="MF_02126"/>
    </source>
</evidence>
<dbReference type="PANTHER" id="PTHR18895:SF74">
    <property type="entry name" value="MTRF1L RELEASE FACTOR GLUTAMINE METHYLTRANSFERASE"/>
    <property type="match status" value="1"/>
</dbReference>
<dbReference type="HAMAP" id="MF_02126">
    <property type="entry name" value="RF_methyltr_PrmC"/>
    <property type="match status" value="1"/>
</dbReference>
<evidence type="ECO:0000313" key="8">
    <source>
        <dbReference type="EMBL" id="MCC2222339.1"/>
    </source>
</evidence>
<dbReference type="InterPro" id="IPR050320">
    <property type="entry name" value="N5-glutamine_MTase"/>
</dbReference>
<keyword evidence="2 5" id="KW-0808">Transferase</keyword>
<dbReference type="AlphaFoldDB" id="A0AAE3JCZ9"/>
<dbReference type="SUPFAM" id="SSF53335">
    <property type="entry name" value="S-adenosyl-L-methionine-dependent methyltransferases"/>
    <property type="match status" value="1"/>
</dbReference>
<dbReference type="CDD" id="cd02440">
    <property type="entry name" value="AdoMet_MTases"/>
    <property type="match status" value="1"/>
</dbReference>
<evidence type="ECO:0000256" key="3">
    <source>
        <dbReference type="ARBA" id="ARBA00022691"/>
    </source>
</evidence>
<dbReference type="EC" id="2.1.1.297" evidence="5"/>
<gene>
    <name evidence="5 8" type="primary">prmC</name>
    <name evidence="8" type="ORF">LKD48_11960</name>
</gene>
<evidence type="ECO:0000256" key="2">
    <source>
        <dbReference type="ARBA" id="ARBA00022679"/>
    </source>
</evidence>
<dbReference type="NCBIfam" id="TIGR03534">
    <property type="entry name" value="RF_mod_PrmC"/>
    <property type="match status" value="1"/>
</dbReference>
<comment type="catalytic activity">
    <reaction evidence="4 5">
        <text>L-glutaminyl-[peptide chain release factor] + S-adenosyl-L-methionine = N(5)-methyl-L-glutaminyl-[peptide chain release factor] + S-adenosyl-L-homocysteine + H(+)</text>
        <dbReference type="Rhea" id="RHEA:42896"/>
        <dbReference type="Rhea" id="RHEA-COMP:10271"/>
        <dbReference type="Rhea" id="RHEA-COMP:10272"/>
        <dbReference type="ChEBI" id="CHEBI:15378"/>
        <dbReference type="ChEBI" id="CHEBI:30011"/>
        <dbReference type="ChEBI" id="CHEBI:57856"/>
        <dbReference type="ChEBI" id="CHEBI:59789"/>
        <dbReference type="ChEBI" id="CHEBI:61891"/>
        <dbReference type="EC" id="2.1.1.297"/>
    </reaction>
</comment>
<dbReference type="InterPro" id="IPR040758">
    <property type="entry name" value="PrmC_N"/>
</dbReference>
<dbReference type="PANTHER" id="PTHR18895">
    <property type="entry name" value="HEMK METHYLTRANSFERASE"/>
    <property type="match status" value="1"/>
</dbReference>
<comment type="caution">
    <text evidence="5">Lacks conserved residue(s) required for the propagation of feature annotation.</text>
</comment>
<name>A0AAE3JCZ9_9FIRM</name>
<dbReference type="GO" id="GO:0003676">
    <property type="term" value="F:nucleic acid binding"/>
    <property type="evidence" value="ECO:0007669"/>
    <property type="project" value="InterPro"/>
</dbReference>
<comment type="caution">
    <text evidence="8">The sequence shown here is derived from an EMBL/GenBank/DDBJ whole genome shotgun (WGS) entry which is preliminary data.</text>
</comment>
<accession>A0AAE3JCZ9</accession>
<sequence>MEDNQIQKEIQSQNQLSNDEIISWGQLLSEAKDTLTKANVPDADIDAWLLMEHCFSITKSFFFLNRRQIVESKEKIKQYREFIKQRAARIPLQYLTKTQGFMGLEFSVTPAVLIPRQDTETLVETLLSYAKDKPGASLIDVCTGSGCIAVSLAHYGNFAQVTASDISSAALLVAKKNAADNHASVQFFESDLLEQVPGRFDMIVSNPPYIEDDVILGLEPEVKDNEPMIALSGGKDGLIFYRRLTETAKDHLNPGGALFVEIGYNQWEAVAELFRANGFSKPTLVRDLAGLDRVVWGVLDEM</sequence>
<protein>
    <recommendedName>
        <fullName evidence="5">Release factor glutamine methyltransferase</fullName>
        <shortName evidence="5">RF MTase</shortName>
        <ecNumber evidence="5">2.1.1.297</ecNumber>
    </recommendedName>
    <alternativeName>
        <fullName evidence="5">N5-glutamine methyltransferase PrmC</fullName>
    </alternativeName>
    <alternativeName>
        <fullName evidence="5">Protein-(glutamine-N5) MTase PrmC</fullName>
    </alternativeName>
    <alternativeName>
        <fullName evidence="5">Protein-glutamine N-methyltransferase PrmC</fullName>
    </alternativeName>
</protein>
<dbReference type="InterPro" id="IPR029063">
    <property type="entry name" value="SAM-dependent_MTases_sf"/>
</dbReference>
<evidence type="ECO:0000256" key="4">
    <source>
        <dbReference type="ARBA" id="ARBA00048391"/>
    </source>
</evidence>
<feature type="domain" description="Methyltransferase small" evidence="6">
    <location>
        <begin position="125"/>
        <end position="212"/>
    </location>
</feature>
<feature type="binding site" evidence="5">
    <location>
        <position position="165"/>
    </location>
    <ligand>
        <name>S-adenosyl-L-methionine</name>
        <dbReference type="ChEBI" id="CHEBI:59789"/>
    </ligand>
</feature>
<reference evidence="8 9" key="1">
    <citation type="submission" date="2021-10" db="EMBL/GenBank/DDBJ databases">
        <title>Anaerobic single-cell dispensing facilitates the cultivation of human gut bacteria.</title>
        <authorList>
            <person name="Afrizal A."/>
        </authorList>
    </citation>
    <scope>NUCLEOTIDE SEQUENCE [LARGE SCALE GENOMIC DNA]</scope>
    <source>
        <strain evidence="8 9">CLA-AA-H224</strain>
    </source>
</reference>
<evidence type="ECO:0000256" key="1">
    <source>
        <dbReference type="ARBA" id="ARBA00022603"/>
    </source>
</evidence>
<dbReference type="GO" id="GO:0102559">
    <property type="term" value="F:peptide chain release factor N(5)-glutamine methyltransferase activity"/>
    <property type="evidence" value="ECO:0007669"/>
    <property type="project" value="UniProtKB-EC"/>
</dbReference>
<keyword evidence="1 5" id="KW-0489">Methyltransferase</keyword>
<dbReference type="GO" id="GO:0032259">
    <property type="term" value="P:methylation"/>
    <property type="evidence" value="ECO:0007669"/>
    <property type="project" value="UniProtKB-KW"/>
</dbReference>
<dbReference type="Pfam" id="PF05175">
    <property type="entry name" value="MTS"/>
    <property type="match status" value="1"/>
</dbReference>
<keyword evidence="9" id="KW-1185">Reference proteome</keyword>
<dbReference type="EMBL" id="JAJEQN010000032">
    <property type="protein sequence ID" value="MCC2222339.1"/>
    <property type="molecule type" value="Genomic_DNA"/>
</dbReference>
<dbReference type="Pfam" id="PF17827">
    <property type="entry name" value="PrmC_N"/>
    <property type="match status" value="1"/>
</dbReference>
<evidence type="ECO:0000259" key="7">
    <source>
        <dbReference type="Pfam" id="PF17827"/>
    </source>
</evidence>
<comment type="function">
    <text evidence="5">Methylates the class 1 translation termination release factors RF1/PrfA and RF2/PrfB on the glutamine residue of the universally conserved GGQ motif.</text>
</comment>
<dbReference type="Gene3D" id="3.40.50.150">
    <property type="entry name" value="Vaccinia Virus protein VP39"/>
    <property type="match status" value="1"/>
</dbReference>
<organism evidence="8 9">
    <name type="scientific">Anthropogastromicrobium aceti</name>
    <dbReference type="NCBI Taxonomy" id="2981768"/>
    <lineage>
        <taxon>Bacteria</taxon>
        <taxon>Bacillati</taxon>
        <taxon>Bacillota</taxon>
        <taxon>Clostridia</taxon>
        <taxon>Lachnospirales</taxon>
        <taxon>Lachnospiraceae</taxon>
        <taxon>Anthropogastromicrobium</taxon>
    </lineage>
</organism>
<evidence type="ECO:0000313" key="9">
    <source>
        <dbReference type="Proteomes" id="UP001198200"/>
    </source>
</evidence>